<feature type="compositionally biased region" description="Basic residues" evidence="1">
    <location>
        <begin position="36"/>
        <end position="48"/>
    </location>
</feature>
<comment type="caution">
    <text evidence="2">The sequence shown here is derived from an EMBL/GenBank/DDBJ whole genome shotgun (WGS) entry which is preliminary data.</text>
</comment>
<dbReference type="EMBL" id="JAYWIO010000008">
    <property type="protein sequence ID" value="KAK7243855.1"/>
    <property type="molecule type" value="Genomic_DNA"/>
</dbReference>
<proteinExistence type="predicted"/>
<reference evidence="2 3" key="1">
    <citation type="submission" date="2024-01" db="EMBL/GenBank/DDBJ databases">
        <title>The genomes of 5 underutilized Papilionoideae crops provide insights into root nodulation and disease resistanc.</title>
        <authorList>
            <person name="Yuan L."/>
        </authorList>
    </citation>
    <scope>NUCLEOTIDE SEQUENCE [LARGE SCALE GENOMIC DNA]</scope>
    <source>
        <strain evidence="2">ZHUSHIDOU_FW_LH</strain>
        <tissue evidence="2">Leaf</tissue>
    </source>
</reference>
<gene>
    <name evidence="2" type="ORF">RIF29_38668</name>
</gene>
<keyword evidence="3" id="KW-1185">Reference proteome</keyword>
<dbReference type="Proteomes" id="UP001372338">
    <property type="component" value="Unassembled WGS sequence"/>
</dbReference>
<evidence type="ECO:0000313" key="2">
    <source>
        <dbReference type="EMBL" id="KAK7243855.1"/>
    </source>
</evidence>
<protein>
    <submittedName>
        <fullName evidence="2">Uncharacterized protein</fullName>
    </submittedName>
</protein>
<evidence type="ECO:0000256" key="1">
    <source>
        <dbReference type="SAM" id="MobiDB-lite"/>
    </source>
</evidence>
<organism evidence="2 3">
    <name type="scientific">Crotalaria pallida</name>
    <name type="common">Smooth rattlebox</name>
    <name type="synonym">Crotalaria striata</name>
    <dbReference type="NCBI Taxonomy" id="3830"/>
    <lineage>
        <taxon>Eukaryota</taxon>
        <taxon>Viridiplantae</taxon>
        <taxon>Streptophyta</taxon>
        <taxon>Embryophyta</taxon>
        <taxon>Tracheophyta</taxon>
        <taxon>Spermatophyta</taxon>
        <taxon>Magnoliopsida</taxon>
        <taxon>eudicotyledons</taxon>
        <taxon>Gunneridae</taxon>
        <taxon>Pentapetalae</taxon>
        <taxon>rosids</taxon>
        <taxon>fabids</taxon>
        <taxon>Fabales</taxon>
        <taxon>Fabaceae</taxon>
        <taxon>Papilionoideae</taxon>
        <taxon>50 kb inversion clade</taxon>
        <taxon>genistoids sensu lato</taxon>
        <taxon>core genistoids</taxon>
        <taxon>Crotalarieae</taxon>
        <taxon>Crotalaria</taxon>
    </lineage>
</organism>
<feature type="region of interest" description="Disordered" evidence="1">
    <location>
        <begin position="26"/>
        <end position="54"/>
    </location>
</feature>
<dbReference type="AlphaFoldDB" id="A0AAN9HLS4"/>
<sequence>MSLQCTVRSILCLLHQQTLRFARFSPPTRSEGSSLRFKRILHRRRPSPRRPSLPSLSLSLHSISDCSLGNLLILGKNDDTGFNAYRGYYTNGGEKLLIQMT</sequence>
<accession>A0AAN9HLS4</accession>
<evidence type="ECO:0000313" key="3">
    <source>
        <dbReference type="Proteomes" id="UP001372338"/>
    </source>
</evidence>
<name>A0AAN9HLS4_CROPI</name>